<reference evidence="2 3" key="1">
    <citation type="journal article" date="2019" name="Sci. Rep.">
        <title>Orb-weaving spider Araneus ventricosus genome elucidates the spidroin gene catalogue.</title>
        <authorList>
            <person name="Kono N."/>
            <person name="Nakamura H."/>
            <person name="Ohtoshi R."/>
            <person name="Moran D.A.P."/>
            <person name="Shinohara A."/>
            <person name="Yoshida Y."/>
            <person name="Fujiwara M."/>
            <person name="Mori M."/>
            <person name="Tomita M."/>
            <person name="Arakawa K."/>
        </authorList>
    </citation>
    <scope>NUCLEOTIDE SEQUENCE [LARGE SCALE GENOMIC DNA]</scope>
</reference>
<evidence type="ECO:0000313" key="2">
    <source>
        <dbReference type="EMBL" id="GBN30052.1"/>
    </source>
</evidence>
<organism evidence="2 3">
    <name type="scientific">Araneus ventricosus</name>
    <name type="common">Orbweaver spider</name>
    <name type="synonym">Epeira ventricosa</name>
    <dbReference type="NCBI Taxonomy" id="182803"/>
    <lineage>
        <taxon>Eukaryota</taxon>
        <taxon>Metazoa</taxon>
        <taxon>Ecdysozoa</taxon>
        <taxon>Arthropoda</taxon>
        <taxon>Chelicerata</taxon>
        <taxon>Arachnida</taxon>
        <taxon>Araneae</taxon>
        <taxon>Araneomorphae</taxon>
        <taxon>Entelegynae</taxon>
        <taxon>Araneoidea</taxon>
        <taxon>Araneidae</taxon>
        <taxon>Araneus</taxon>
    </lineage>
</organism>
<protein>
    <recommendedName>
        <fullName evidence="4">CCHC-type domain-containing protein</fullName>
    </recommendedName>
</protein>
<dbReference type="AlphaFoldDB" id="A0A4Y2MTY1"/>
<sequence length="469" mass="53120">MGKKKGASASGDGDDPAPESTLEKYANELQRLIDRIDPDEFADGIGTDIWNWFSELEIFSFAAVKAGVTYGKTLRNRLVKEHLEGLLPIFNKFTAKIKERDAMVFDIQTALAGSDEALLRAKVWTLEKENASLRAKIELNEDVASSLKELLPKIDDIKSNSAVAIREELPTIIKQIACEDLSNSVKTANLELVEQVKINCDETRSFAQVALQAKNLPLGVSPSFRPPSSKLEGVLLIKPKDDTARNHESNRKLFVEILQNNPEGRLRGIGKIYGGGIKFIAASLDEIQAIKEVFMEKCDKEVLEKYDFVVPNRKPPQIILYNVDKDVDQNASKNGLLAKNITLADGNNKPHFQVDFSIPVRISKYNHWVLSMNPKKYNEFIAKEGFYFQFNRLRLKEFVSPRQCRKCFVFGHTTKNCDPKSEQRCDRCGDVRGKKHRCRGAYCINCAESNKKFRTNSYKKVKLHENKNQ</sequence>
<dbReference type="Proteomes" id="UP000499080">
    <property type="component" value="Unassembled WGS sequence"/>
</dbReference>
<accession>A0A4Y2MTY1</accession>
<keyword evidence="3" id="KW-1185">Reference proteome</keyword>
<evidence type="ECO:0000256" key="1">
    <source>
        <dbReference type="SAM" id="MobiDB-lite"/>
    </source>
</evidence>
<evidence type="ECO:0000313" key="3">
    <source>
        <dbReference type="Proteomes" id="UP000499080"/>
    </source>
</evidence>
<comment type="caution">
    <text evidence="2">The sequence shown here is derived from an EMBL/GenBank/DDBJ whole genome shotgun (WGS) entry which is preliminary data.</text>
</comment>
<dbReference type="OrthoDB" id="8035887at2759"/>
<gene>
    <name evidence="2" type="ORF">AVEN_89368_1</name>
</gene>
<feature type="region of interest" description="Disordered" evidence="1">
    <location>
        <begin position="1"/>
        <end position="21"/>
    </location>
</feature>
<evidence type="ECO:0008006" key="4">
    <source>
        <dbReference type="Google" id="ProtNLM"/>
    </source>
</evidence>
<proteinExistence type="predicted"/>
<name>A0A4Y2MTY1_ARAVE</name>
<dbReference type="EMBL" id="BGPR01124605">
    <property type="protein sequence ID" value="GBN30052.1"/>
    <property type="molecule type" value="Genomic_DNA"/>
</dbReference>